<accession>A0A8C5QD44</accession>
<evidence type="ECO:0000256" key="1">
    <source>
        <dbReference type="SAM" id="MobiDB-lite"/>
    </source>
</evidence>
<feature type="region of interest" description="Disordered" evidence="1">
    <location>
        <begin position="1455"/>
        <end position="1632"/>
    </location>
</feature>
<dbReference type="Ensembl" id="ENSLLET00000036806.1">
    <property type="protein sequence ID" value="ENSLLEP00000035457.1"/>
    <property type="gene ID" value="ENSLLEG00000022311.1"/>
</dbReference>
<feature type="compositionally biased region" description="Low complexity" evidence="1">
    <location>
        <begin position="1536"/>
        <end position="1547"/>
    </location>
</feature>
<organism evidence="3 4">
    <name type="scientific">Leptobrachium leishanense</name>
    <name type="common">Leishan spiny toad</name>
    <dbReference type="NCBI Taxonomy" id="445787"/>
    <lineage>
        <taxon>Eukaryota</taxon>
        <taxon>Metazoa</taxon>
        <taxon>Chordata</taxon>
        <taxon>Craniata</taxon>
        <taxon>Vertebrata</taxon>
        <taxon>Euteleostomi</taxon>
        <taxon>Amphibia</taxon>
        <taxon>Batrachia</taxon>
        <taxon>Anura</taxon>
        <taxon>Pelobatoidea</taxon>
        <taxon>Megophryidae</taxon>
        <taxon>Leptobrachium</taxon>
    </lineage>
</organism>
<evidence type="ECO:0000313" key="4">
    <source>
        <dbReference type="Proteomes" id="UP000694569"/>
    </source>
</evidence>
<feature type="compositionally biased region" description="Basic and acidic residues" evidence="1">
    <location>
        <begin position="877"/>
        <end position="888"/>
    </location>
</feature>
<dbReference type="GeneTree" id="ENSGT00940000154382"/>
<dbReference type="PANTHER" id="PTHR22427:SF8">
    <property type="entry name" value="PROLINE-RICH PROTEIN 36"/>
    <property type="match status" value="1"/>
</dbReference>
<feature type="compositionally biased region" description="Polar residues" evidence="1">
    <location>
        <begin position="60"/>
        <end position="78"/>
    </location>
</feature>
<feature type="compositionally biased region" description="Basic and acidic residues" evidence="1">
    <location>
        <begin position="922"/>
        <end position="936"/>
    </location>
</feature>
<feature type="compositionally biased region" description="Acidic residues" evidence="1">
    <location>
        <begin position="955"/>
        <end position="964"/>
    </location>
</feature>
<dbReference type="PANTHER" id="PTHR22427">
    <property type="entry name" value="GH15728P"/>
    <property type="match status" value="1"/>
</dbReference>
<keyword evidence="4" id="KW-1185">Reference proteome</keyword>
<feature type="compositionally biased region" description="Basic and acidic residues" evidence="1">
    <location>
        <begin position="182"/>
        <end position="199"/>
    </location>
</feature>
<feature type="compositionally biased region" description="Polar residues" evidence="1">
    <location>
        <begin position="258"/>
        <end position="288"/>
    </location>
</feature>
<feature type="compositionally biased region" description="Polar residues" evidence="1">
    <location>
        <begin position="1494"/>
        <end position="1514"/>
    </location>
</feature>
<feature type="compositionally biased region" description="Polar residues" evidence="1">
    <location>
        <begin position="100"/>
        <end position="134"/>
    </location>
</feature>
<feature type="compositionally biased region" description="Polar residues" evidence="1">
    <location>
        <begin position="327"/>
        <end position="336"/>
    </location>
</feature>
<feature type="compositionally biased region" description="Acidic residues" evidence="1">
    <location>
        <begin position="1470"/>
        <end position="1489"/>
    </location>
</feature>
<feature type="compositionally biased region" description="Polar residues" evidence="1">
    <location>
        <begin position="202"/>
        <end position="211"/>
    </location>
</feature>
<feature type="compositionally biased region" description="Polar residues" evidence="1">
    <location>
        <begin position="412"/>
        <end position="425"/>
    </location>
</feature>
<dbReference type="InterPro" id="IPR027907">
    <property type="entry name" value="BTBD8_C"/>
</dbReference>
<evidence type="ECO:0000313" key="3">
    <source>
        <dbReference type="Ensembl" id="ENSLLEP00000035457.1"/>
    </source>
</evidence>
<feature type="region of interest" description="Disordered" evidence="1">
    <location>
        <begin position="34"/>
        <end position="448"/>
    </location>
</feature>
<dbReference type="Pfam" id="PF15363">
    <property type="entry name" value="BTBD8_C"/>
    <property type="match status" value="1"/>
</dbReference>
<feature type="domain" description="BTB/POZ" evidence="2">
    <location>
        <begin position="1697"/>
        <end position="1740"/>
    </location>
</feature>
<name>A0A8C5QD44_9ANUR</name>
<feature type="region of interest" description="Disordered" evidence="1">
    <location>
        <begin position="922"/>
        <end position="968"/>
    </location>
</feature>
<reference evidence="3" key="2">
    <citation type="submission" date="2025-09" db="UniProtKB">
        <authorList>
            <consortium name="Ensembl"/>
        </authorList>
    </citation>
    <scope>IDENTIFICATION</scope>
</reference>
<proteinExistence type="predicted"/>
<feature type="compositionally biased region" description="Polar residues" evidence="1">
    <location>
        <begin position="993"/>
        <end position="1002"/>
    </location>
</feature>
<sequence>MWVLLRYSESGEALAVSLSVLYLCCVYMEGQDKMDKSPDAQAKGETSKKPLATRGVKNGSPAQSPRRATNAPRPTTLRTPGAVPRASSTKSTGIKDALATKSSTCRTVASSPKKSSVSTDGDMSSPMKNPSTKLGQGGDKKLQEKAASPNKSVERPQASAARLGQGGETSLPNPGNGTASKTEVKTQLRDKAQRPRPERTASLPSKSSIASPDSAKPTKVSPVKRVQTLPSSPKPVNAATMSAKPVKTASAPAKPDSPSLTTKSTATALVKSSKSAPLQTKPTKSPSATVKPVNHAAGLAAKSARVTSAPVKPVNTASVPRQPEKNPLTSVKSASVPTKPEKIPSTPVKPASVPSKAEKNQSPLAKPGNKVSLPSKPPHTGSKLNKTMKNAPVPAKQVTTTPVPVKPRNGMESPSKTVIGQSPLSISADKEEEREVVPQSPVKPVTHPDETVINKQEIKKSINEEKISEAVSMCVAPVIWAEQQLVESTVNESKDLVHSVNSNLESVEEAANTMIPPMEGELREPSTNQAPVDQPMEEPLETSKMVVKLPLEAVKCALKSHNSSSIEQPPIASPNTAIESMKDLQCKSAEQIELQNENLSCLHELTDKCSGNAEDIRRGNVEHTTKVTELAEPQVPSVAAGNITEQVMFSAETVTALLEDEVHSVDQIKALDECLRFTVDSGNKFEEESSTSCTVEPTKLAGKSPESGVEPVNNLEGFVTSPPKSASTETTGYLVEETTLRVDPFTYQEESATGEIIQKEVSQLGGKLQFQVEEDILFQVEPVNLTLMEGEGLLEDVAGFPVEQGSHSVDEALPLLGPMEHLSSEMGLQVVEKLNNLEEDVKYNGQSQILMEGLMSIDKTMESEENDVILSEEDGETEHSLAESKTSTEDGEPAIVISTNVVELEAVTFLVEGVSTQELQKSRADIENRPETELHLNEGVFSEEPDNSKAKLENEAETESETSLEEDHKSMVGMEYKVEIEPGTSLEEDVSTVKPNQSTESLESLVEMEPVASLEDSASLGETDLCADENTTKTGPINAVDGASLTENDEFNRAQMEPIVSSSASHIELEQVPFFEESVNSLETELEKTCEALSSTKPDESIEETEHVVDMEPVTFAFQRISSPMEPEGSQAEAAIAFSKIAITALPQVQKLKEPEKEQINTSELENKPAKLVTIPVFPEITGEPALETVEPLEEPVIHHAEQLLASVEPMNSIMDPVHSLSEQKCLKLDPMNNVTEQITATEEVEAEESVKEENSQMDYPVNTLTSQGVSITPSVYSVAEEPMITLVEPSNYTEETQVESGHFHTSLVDTGLIELTKPKYFPEMPDIRMDSSSSQGGVKSPMTGEHKNLPFDPVAVPSSETVTQAVEPTVSSTVPATTTIDISSSSQGLSCSELEGPLQVMAPEPPSEGDNAQPGELKNVVKCLSMDPRGTTEQGVGEPWVLVQREELDDYKEEELEEKLKRPVTLNQESEEEEDDEEKGKGDDEEGEAVASRCSTLSDPQLAGQSSSETSTPEELRTYEDSSSGVESHSDDVATSPPTTLTPDPDLGIHMGQEEGGETPAGTPASKGKGTLNLLRDADNGGLSQGQAPAGVLDHSESGSEGYKREMPGINCSQDSTGARGQEQEEKAGAGGIQRGYSLAQPCDGLYTIYESERGHQERGPRGSELGLVEQIIGRTLLLAASEGGGRGVVRGVELGRWAELLSPLDESRASITSVTSFSPEGDTSPQGDWTVVEVETFH</sequence>
<dbReference type="OrthoDB" id="8951351at2759"/>
<evidence type="ECO:0000259" key="2">
    <source>
        <dbReference type="Pfam" id="PF15363"/>
    </source>
</evidence>
<protein>
    <recommendedName>
        <fullName evidence="2">BTB/POZ domain-containing protein</fullName>
    </recommendedName>
</protein>
<feature type="compositionally biased region" description="Polar residues" evidence="1">
    <location>
        <begin position="168"/>
        <end position="181"/>
    </location>
</feature>
<dbReference type="Proteomes" id="UP000694569">
    <property type="component" value="Unplaced"/>
</dbReference>
<feature type="region of interest" description="Disordered" evidence="1">
    <location>
        <begin position="870"/>
        <end position="892"/>
    </location>
</feature>
<reference evidence="3" key="1">
    <citation type="submission" date="2025-08" db="UniProtKB">
        <authorList>
            <consortium name="Ensembl"/>
        </authorList>
    </citation>
    <scope>IDENTIFICATION</scope>
</reference>
<feature type="region of interest" description="Disordered" evidence="1">
    <location>
        <begin position="986"/>
        <end position="1005"/>
    </location>
</feature>
<feature type="compositionally biased region" description="Basic and acidic residues" evidence="1">
    <location>
        <begin position="1595"/>
        <end position="1608"/>
    </location>
</feature>